<dbReference type="Gene3D" id="3.40.50.300">
    <property type="entry name" value="P-loop containing nucleotide triphosphate hydrolases"/>
    <property type="match status" value="1"/>
</dbReference>
<reference evidence="2" key="1">
    <citation type="journal article" date="2019" name="Int. J. Syst. Evol. Microbiol.">
        <title>The Global Catalogue of Microorganisms (GCM) 10K type strain sequencing project: providing services to taxonomists for standard genome sequencing and annotation.</title>
        <authorList>
            <consortium name="The Broad Institute Genomics Platform"/>
            <consortium name="The Broad Institute Genome Sequencing Center for Infectious Disease"/>
            <person name="Wu L."/>
            <person name="Ma J."/>
        </authorList>
    </citation>
    <scope>NUCLEOTIDE SEQUENCE [LARGE SCALE GENOMIC DNA]</scope>
    <source>
        <strain evidence="2">CGMCC 1.16306</strain>
    </source>
</reference>
<proteinExistence type="predicted"/>
<accession>A0ABV9GPI6</accession>
<dbReference type="SUPFAM" id="SSF52540">
    <property type="entry name" value="P-loop containing nucleoside triphosphate hydrolases"/>
    <property type="match status" value="1"/>
</dbReference>
<keyword evidence="2" id="KW-1185">Reference proteome</keyword>
<evidence type="ECO:0000313" key="2">
    <source>
        <dbReference type="Proteomes" id="UP001596022"/>
    </source>
</evidence>
<dbReference type="EMBL" id="JBHSFW010000013">
    <property type="protein sequence ID" value="MFC4619903.1"/>
    <property type="molecule type" value="Genomic_DNA"/>
</dbReference>
<protein>
    <submittedName>
        <fullName evidence="1">PRK06851 family protein</fullName>
    </submittedName>
</protein>
<evidence type="ECO:0000313" key="1">
    <source>
        <dbReference type="EMBL" id="MFC4619903.1"/>
    </source>
</evidence>
<sequence length="367" mass="40524">MSGIKHYFAGSHSSRGFYSLYDEALKGLDNLYILKGGPGTGKSTVIRKVGERLASDGYDIEFLHCSSDNHSLDGVLIPALKAGIVDGTAPHIVDPKYPGAVDRIVNLGDFRDDARLRVYKDQIISLTDAISATFQEAYEKFADAKKVHDEIESIYIRAMDFDKANQVTETLMATIFAKDIHPERTPTIKRLFSGAATPNGPVCFYDNLTSDMEKRYIIKGRAGSGKSTMMKKIAARAEQLGLSHECYYCAFDPNSLDMVIIPSLKTAILDGTAPHVVNPSRSGDEIVDMFELCINAQVEIDHAEALAALEASYQELMKEGIARLAAAKEKHDQLETYYVQAMDFEGINLKTEALIKEISDLIECQPH</sequence>
<name>A0ABV9GPI6_9BACL</name>
<gene>
    <name evidence="1" type="ORF">ACFO4N_14415</name>
</gene>
<comment type="caution">
    <text evidence="1">The sequence shown here is derived from an EMBL/GenBank/DDBJ whole genome shotgun (WGS) entry which is preliminary data.</text>
</comment>
<dbReference type="RefSeq" id="WP_376846992.1">
    <property type="nucleotide sequence ID" value="NZ_JBHSFW010000013.1"/>
</dbReference>
<organism evidence="1 2">
    <name type="scientific">Camelliibacillus cellulosilyticus</name>
    <dbReference type="NCBI Taxonomy" id="2174486"/>
    <lineage>
        <taxon>Bacteria</taxon>
        <taxon>Bacillati</taxon>
        <taxon>Bacillota</taxon>
        <taxon>Bacilli</taxon>
        <taxon>Bacillales</taxon>
        <taxon>Sporolactobacillaceae</taxon>
        <taxon>Camelliibacillus</taxon>
    </lineage>
</organism>
<dbReference type="InterPro" id="IPR027417">
    <property type="entry name" value="P-loop_NTPase"/>
</dbReference>
<dbReference type="Proteomes" id="UP001596022">
    <property type="component" value="Unassembled WGS sequence"/>
</dbReference>